<reference evidence="3" key="1">
    <citation type="submission" date="2020-01" db="EMBL/GenBank/DDBJ databases">
        <authorList>
            <person name="Meier V. D."/>
            <person name="Meier V D."/>
        </authorList>
    </citation>
    <scope>NUCLEOTIDE SEQUENCE</scope>
    <source>
        <strain evidence="3">HLG_WM_MAG_05</strain>
    </source>
</reference>
<name>A0A6S6U6G5_9BACT</name>
<feature type="chain" id="PRO_5027746126" description="DUF2202 domain-containing protein" evidence="1">
    <location>
        <begin position="23"/>
        <end position="241"/>
    </location>
</feature>
<organism evidence="3">
    <name type="scientific">uncultured Sulfurovum sp</name>
    <dbReference type="NCBI Taxonomy" id="269237"/>
    <lineage>
        <taxon>Bacteria</taxon>
        <taxon>Pseudomonadati</taxon>
        <taxon>Campylobacterota</taxon>
        <taxon>Epsilonproteobacteria</taxon>
        <taxon>Campylobacterales</taxon>
        <taxon>Sulfurovaceae</taxon>
        <taxon>Sulfurovum</taxon>
        <taxon>environmental samples</taxon>
    </lineage>
</organism>
<keyword evidence="1" id="KW-0732">Signal</keyword>
<dbReference type="PROSITE" id="PS51257">
    <property type="entry name" value="PROKAR_LIPOPROTEIN"/>
    <property type="match status" value="1"/>
</dbReference>
<dbReference type="InterPro" id="IPR019243">
    <property type="entry name" value="DUF2202"/>
</dbReference>
<dbReference type="AlphaFoldDB" id="A0A6S6U6G5"/>
<feature type="domain" description="DUF2202" evidence="2">
    <location>
        <begin position="65"/>
        <end position="223"/>
    </location>
</feature>
<evidence type="ECO:0000256" key="1">
    <source>
        <dbReference type="SAM" id="SignalP"/>
    </source>
</evidence>
<dbReference type="InterPro" id="IPR012347">
    <property type="entry name" value="Ferritin-like"/>
</dbReference>
<dbReference type="EMBL" id="CACVAU010000079">
    <property type="protein sequence ID" value="CAA6824850.1"/>
    <property type="molecule type" value="Genomic_DNA"/>
</dbReference>
<proteinExistence type="predicted"/>
<evidence type="ECO:0000313" key="3">
    <source>
        <dbReference type="EMBL" id="CAA6824850.1"/>
    </source>
</evidence>
<evidence type="ECO:0000259" key="2">
    <source>
        <dbReference type="Pfam" id="PF09968"/>
    </source>
</evidence>
<accession>A0A6S6U6G5</accession>
<feature type="signal peptide" evidence="1">
    <location>
        <begin position="1"/>
        <end position="22"/>
    </location>
</feature>
<protein>
    <recommendedName>
        <fullName evidence="2">DUF2202 domain-containing protein</fullName>
    </recommendedName>
</protein>
<gene>
    <name evidence="3" type="ORF">HELGO_WM6973</name>
</gene>
<dbReference type="Gene3D" id="1.20.1260.10">
    <property type="match status" value="1"/>
</dbReference>
<dbReference type="Pfam" id="PF09968">
    <property type="entry name" value="DUF2202"/>
    <property type="match status" value="1"/>
</dbReference>
<sequence length="241" mass="27126">MKHNLLSILLISAIFLGFTACNSDSKPANSTNDDYTSQTQEEENIPATVTEALTSEVSTLSPELKDSITYMYNEEKLAKDIYLNLYKVQPLQQLYNIASKSEVKHESAVNDLAIKYDLNITLYPDTEEPYDKKSLEDYGSGEYPVVAIQELYDTLYAKGIQSKQDAFEVGCMVEVTDIDDLDKYMLQATASNASDVYTVFDFLREGSYKHYWAFDKGLKNMGVSDGCCSLGTSYCHPEYPQ</sequence>